<name>A0AAD4L7A6_9AGAM</name>
<reference evidence="1" key="1">
    <citation type="submission" date="2022-01" db="EMBL/GenBank/DDBJ databases">
        <title>Comparative genomics reveals a dynamic genome evolution in the ectomycorrhizal milk-cap (Lactarius) mushrooms.</title>
        <authorList>
            <consortium name="DOE Joint Genome Institute"/>
            <person name="Lebreton A."/>
            <person name="Tang N."/>
            <person name="Kuo A."/>
            <person name="LaButti K."/>
            <person name="Drula E."/>
            <person name="Barry K."/>
            <person name="Clum A."/>
            <person name="Lipzen A."/>
            <person name="Mousain D."/>
            <person name="Ng V."/>
            <person name="Wang R."/>
            <person name="Wang X."/>
            <person name="Dai Y."/>
            <person name="Henrissat B."/>
            <person name="Grigoriev I.V."/>
            <person name="Guerin-Laguette A."/>
            <person name="Yu F."/>
            <person name="Martin F.M."/>
        </authorList>
    </citation>
    <scope>NUCLEOTIDE SEQUENCE</scope>
    <source>
        <strain evidence="1">QP</strain>
    </source>
</reference>
<evidence type="ECO:0000313" key="2">
    <source>
        <dbReference type="Proteomes" id="UP001201163"/>
    </source>
</evidence>
<dbReference type="Proteomes" id="UP001201163">
    <property type="component" value="Unassembled WGS sequence"/>
</dbReference>
<organism evidence="1 2">
    <name type="scientific">Lactarius akahatsu</name>
    <dbReference type="NCBI Taxonomy" id="416441"/>
    <lineage>
        <taxon>Eukaryota</taxon>
        <taxon>Fungi</taxon>
        <taxon>Dikarya</taxon>
        <taxon>Basidiomycota</taxon>
        <taxon>Agaricomycotina</taxon>
        <taxon>Agaricomycetes</taxon>
        <taxon>Russulales</taxon>
        <taxon>Russulaceae</taxon>
        <taxon>Lactarius</taxon>
    </lineage>
</organism>
<proteinExistence type="predicted"/>
<gene>
    <name evidence="1" type="ORF">EDB92DRAFT_1892515</name>
</gene>
<protein>
    <submittedName>
        <fullName evidence="1">Uncharacterized protein</fullName>
    </submittedName>
</protein>
<sequence>MNEFSAEEITALGKVQGLDASALLRNYEKWGPSARTCVRLVRDPVGEFYHAFLVNNAASAFVECPPPRITFDAIEVFHVLFSVRPEVKEDRGGRTVPVAEMATEHIKRIISCATAGAVARKRIEFYRTISRQPAFKGFAGDITSSLLRHWPARPRNSGMREGEDDFFRQRERFGEGEVG</sequence>
<comment type="caution">
    <text evidence="1">The sequence shown here is derived from an EMBL/GenBank/DDBJ whole genome shotgun (WGS) entry which is preliminary data.</text>
</comment>
<accession>A0AAD4L7A6</accession>
<dbReference type="AlphaFoldDB" id="A0AAD4L7A6"/>
<keyword evidence="2" id="KW-1185">Reference proteome</keyword>
<evidence type="ECO:0000313" key="1">
    <source>
        <dbReference type="EMBL" id="KAH8982883.1"/>
    </source>
</evidence>
<dbReference type="EMBL" id="JAKELL010000095">
    <property type="protein sequence ID" value="KAH8982883.1"/>
    <property type="molecule type" value="Genomic_DNA"/>
</dbReference>